<feature type="domain" description="Prepilin type IV endopeptidase peptidase" evidence="3">
    <location>
        <begin position="13"/>
        <end position="112"/>
    </location>
</feature>
<organism evidence="4 5">
    <name type="scientific">Solidesulfovibrio carbinolicus</name>
    <dbReference type="NCBI Taxonomy" id="296842"/>
    <lineage>
        <taxon>Bacteria</taxon>
        <taxon>Pseudomonadati</taxon>
        <taxon>Thermodesulfobacteriota</taxon>
        <taxon>Desulfovibrionia</taxon>
        <taxon>Desulfovibrionales</taxon>
        <taxon>Desulfovibrionaceae</taxon>
        <taxon>Solidesulfovibrio</taxon>
    </lineage>
</organism>
<dbReference type="Proteomes" id="UP000293296">
    <property type="component" value="Chromosome"/>
</dbReference>
<dbReference type="GO" id="GO:0005886">
    <property type="term" value="C:plasma membrane"/>
    <property type="evidence" value="ECO:0007669"/>
    <property type="project" value="TreeGrafter"/>
</dbReference>
<dbReference type="Gene3D" id="1.20.120.1220">
    <property type="match status" value="1"/>
</dbReference>
<name>A0A4P6HIZ2_9BACT</name>
<accession>A0A4P6HIZ2</accession>
<comment type="similarity">
    <text evidence="1">Belongs to the peptidase A24 family.</text>
</comment>
<evidence type="ECO:0000256" key="2">
    <source>
        <dbReference type="SAM" id="Phobius"/>
    </source>
</evidence>
<dbReference type="PANTHER" id="PTHR30487:SF0">
    <property type="entry name" value="PREPILIN LEADER PEPTIDASE_N-METHYLTRANSFERASE-RELATED"/>
    <property type="match status" value="1"/>
</dbReference>
<dbReference type="GO" id="GO:0006465">
    <property type="term" value="P:signal peptide processing"/>
    <property type="evidence" value="ECO:0007669"/>
    <property type="project" value="TreeGrafter"/>
</dbReference>
<dbReference type="AlphaFoldDB" id="A0A4P6HIZ2"/>
<feature type="transmembrane region" description="Helical" evidence="2">
    <location>
        <begin position="33"/>
        <end position="53"/>
    </location>
</feature>
<evidence type="ECO:0000256" key="1">
    <source>
        <dbReference type="ARBA" id="ARBA00005801"/>
    </source>
</evidence>
<keyword evidence="2" id="KW-1133">Transmembrane helix</keyword>
<dbReference type="PANTHER" id="PTHR30487">
    <property type="entry name" value="TYPE 4 PREPILIN-LIKE PROTEINS LEADER PEPTIDE-PROCESSING ENZYME"/>
    <property type="match status" value="1"/>
</dbReference>
<feature type="transmembrane region" description="Helical" evidence="2">
    <location>
        <begin position="99"/>
        <end position="121"/>
    </location>
</feature>
<proteinExistence type="inferred from homology"/>
<dbReference type="OrthoDB" id="5508079at2"/>
<dbReference type="EMBL" id="CP026538">
    <property type="protein sequence ID" value="QAZ66536.1"/>
    <property type="molecule type" value="Genomic_DNA"/>
</dbReference>
<keyword evidence="2" id="KW-0812">Transmembrane</keyword>
<keyword evidence="5" id="KW-1185">Reference proteome</keyword>
<reference evidence="4 5" key="1">
    <citation type="submission" date="2018-02" db="EMBL/GenBank/DDBJ databases">
        <title>Genome sequence of Desulfovibrio carbinolicus DSM 3852.</title>
        <authorList>
            <person name="Wilbanks E."/>
            <person name="Skennerton C.T."/>
            <person name="Orphan V.J."/>
        </authorList>
    </citation>
    <scope>NUCLEOTIDE SEQUENCE [LARGE SCALE GENOMIC DNA]</scope>
    <source>
        <strain evidence="4 5">DSM 3852</strain>
    </source>
</reference>
<dbReference type="Pfam" id="PF01478">
    <property type="entry name" value="Peptidase_A24"/>
    <property type="match status" value="1"/>
</dbReference>
<protein>
    <submittedName>
        <fullName evidence="4">Prepilin peptidase</fullName>
    </submittedName>
</protein>
<dbReference type="GO" id="GO:0004190">
    <property type="term" value="F:aspartic-type endopeptidase activity"/>
    <property type="evidence" value="ECO:0007669"/>
    <property type="project" value="InterPro"/>
</dbReference>
<dbReference type="RefSeq" id="WP_129349891.1">
    <property type="nucleotide sequence ID" value="NZ_CP026538.1"/>
</dbReference>
<evidence type="ECO:0000313" key="4">
    <source>
        <dbReference type="EMBL" id="QAZ66536.1"/>
    </source>
</evidence>
<keyword evidence="2" id="KW-0472">Membrane</keyword>
<dbReference type="InterPro" id="IPR000045">
    <property type="entry name" value="Prepilin_IV_endopep_pep"/>
</dbReference>
<gene>
    <name evidence="4" type="ORF">C3Y92_04480</name>
</gene>
<feature type="transmembrane region" description="Helical" evidence="2">
    <location>
        <begin position="60"/>
        <end position="79"/>
    </location>
</feature>
<sequence length="165" mass="16751">MDLPTPTLALFAVVAAAVVAGAAVDVATRRIPNRITFPAAVLILGIQAWFHGLSGLGDSLLGLAGALIIFLIPYAFRVLGAGDVKLLAVVGAGLGPSALVSLALFTSLAGGVQIALWLAAMRLSHGRIQPGKRLCYGPAIAAGALAAMALPLNGQPYLSIAFPQF</sequence>
<dbReference type="InterPro" id="IPR050882">
    <property type="entry name" value="Prepilin_peptidase/N-MTase"/>
</dbReference>
<feature type="transmembrane region" description="Helical" evidence="2">
    <location>
        <begin position="133"/>
        <end position="152"/>
    </location>
</feature>
<dbReference type="KEGG" id="dcb:C3Y92_04480"/>
<evidence type="ECO:0000259" key="3">
    <source>
        <dbReference type="Pfam" id="PF01478"/>
    </source>
</evidence>
<evidence type="ECO:0000313" key="5">
    <source>
        <dbReference type="Proteomes" id="UP000293296"/>
    </source>
</evidence>